<dbReference type="InterPro" id="IPR005908">
    <property type="entry name" value="G1P_thy_trans_l"/>
</dbReference>
<dbReference type="Pfam" id="PF00483">
    <property type="entry name" value="NTP_transferase"/>
    <property type="match status" value="1"/>
</dbReference>
<protein>
    <submittedName>
        <fullName evidence="4">Unannotated protein</fullName>
    </submittedName>
</protein>
<dbReference type="Gene3D" id="3.90.550.10">
    <property type="entry name" value="Spore Coat Polysaccharide Biosynthesis Protein SpsA, Chain A"/>
    <property type="match status" value="1"/>
</dbReference>
<evidence type="ECO:0000313" key="2">
    <source>
        <dbReference type="EMBL" id="CAB4558919.1"/>
    </source>
</evidence>
<dbReference type="NCBIfam" id="TIGR01208">
    <property type="entry name" value="rmlA_long"/>
    <property type="match status" value="1"/>
</dbReference>
<dbReference type="EMBL" id="CAEZVV010000011">
    <property type="protein sequence ID" value="CAB4637650.1"/>
    <property type="molecule type" value="Genomic_DNA"/>
</dbReference>
<dbReference type="Gene3D" id="2.160.10.10">
    <property type="entry name" value="Hexapeptide repeat proteins"/>
    <property type="match status" value="1"/>
</dbReference>
<dbReference type="AlphaFoldDB" id="A0A6J6EU53"/>
<proteinExistence type="predicted"/>
<gene>
    <name evidence="2" type="ORF">UFOPK1495_01373</name>
    <name evidence="3" type="ORF">UFOPK1603_00883</name>
    <name evidence="4" type="ORF">UFOPK1711_01078</name>
    <name evidence="5" type="ORF">UFOPK2143_00345</name>
</gene>
<accession>A0A6J6EU53</accession>
<dbReference type="EMBL" id="CAEZSU010000162">
    <property type="protein sequence ID" value="CAB4558919.1"/>
    <property type="molecule type" value="Genomic_DNA"/>
</dbReference>
<dbReference type="EMBL" id="CAEZTG010000069">
    <property type="protein sequence ID" value="CAB4565880.1"/>
    <property type="molecule type" value="Genomic_DNA"/>
</dbReference>
<dbReference type="PANTHER" id="PTHR42883">
    <property type="entry name" value="GLUCOSE-1-PHOSPHATE THYMIDYLTRANSFERASE"/>
    <property type="match status" value="1"/>
</dbReference>
<feature type="domain" description="Nucleotidyl transferase" evidence="1">
    <location>
        <begin position="2"/>
        <end position="245"/>
    </location>
</feature>
<dbReference type="PANTHER" id="PTHR42883:SF2">
    <property type="entry name" value="THYMIDYLYLTRANSFERASE"/>
    <property type="match status" value="1"/>
</dbReference>
<sequence length="364" mass="39212">MKGLILSGGAGTRLRPITHTSAKQLVPVANKPILFYGIEDMVEAGITEIGIITGDTGPEIRDAVGDGSRWGAKVTYIPQDAPLGLAHCVLIARDFLGDDDFVMYLGDNLLRQGIAEFVESFEADHAESRAGDAQIPSAQILLARVPDPQRFGVAEIGADGEVTKLVEKPEEPKSDLALVGVYLFDPSIHVAVAAIEPSPRGELEITDAIQWLIDNDHRVRHEVLEGWWKDTGKLEPLLEGNRLVLDMLESSNSGTVDAASVLEGIVVIEAGAEVVNSTLRGPVIIGEGARIVDSTVGPYASIYFDCEISDSTIENSVILEQSRITGIRSIADSLVGKQVEVRKSQREPHASRLMIGDHSLVELD</sequence>
<evidence type="ECO:0000313" key="3">
    <source>
        <dbReference type="EMBL" id="CAB4565880.1"/>
    </source>
</evidence>
<dbReference type="SUPFAM" id="SSF53448">
    <property type="entry name" value="Nucleotide-diphospho-sugar transferases"/>
    <property type="match status" value="1"/>
</dbReference>
<organism evidence="4">
    <name type="scientific">freshwater metagenome</name>
    <dbReference type="NCBI Taxonomy" id="449393"/>
    <lineage>
        <taxon>unclassified sequences</taxon>
        <taxon>metagenomes</taxon>
        <taxon>ecological metagenomes</taxon>
    </lineage>
</organism>
<dbReference type="InterPro" id="IPR005835">
    <property type="entry name" value="NTP_transferase_dom"/>
</dbReference>
<evidence type="ECO:0000313" key="4">
    <source>
        <dbReference type="EMBL" id="CAB4579666.1"/>
    </source>
</evidence>
<dbReference type="EMBL" id="CAEZTR010000060">
    <property type="protein sequence ID" value="CAB4579666.1"/>
    <property type="molecule type" value="Genomic_DNA"/>
</dbReference>
<evidence type="ECO:0000259" key="1">
    <source>
        <dbReference type="Pfam" id="PF00483"/>
    </source>
</evidence>
<name>A0A6J6EU53_9ZZZZ</name>
<dbReference type="CDD" id="cd04189">
    <property type="entry name" value="G1P_TT_long"/>
    <property type="match status" value="1"/>
</dbReference>
<evidence type="ECO:0000313" key="5">
    <source>
        <dbReference type="EMBL" id="CAB4637650.1"/>
    </source>
</evidence>
<dbReference type="InterPro" id="IPR029044">
    <property type="entry name" value="Nucleotide-diphossugar_trans"/>
</dbReference>
<reference evidence="4" key="1">
    <citation type="submission" date="2020-05" db="EMBL/GenBank/DDBJ databases">
        <authorList>
            <person name="Chiriac C."/>
            <person name="Salcher M."/>
            <person name="Ghai R."/>
            <person name="Kavagutti S V."/>
        </authorList>
    </citation>
    <scope>NUCLEOTIDE SEQUENCE</scope>
</reference>